<keyword evidence="4 9" id="KW-0863">Zinc-finger</keyword>
<protein>
    <recommendedName>
        <fullName evidence="10">Chromatin modification-related protein</fullName>
    </recommendedName>
</protein>
<dbReference type="InterPro" id="IPR001965">
    <property type="entry name" value="Znf_PHD"/>
</dbReference>
<dbReference type="Gene3D" id="6.10.140.1740">
    <property type="match status" value="1"/>
</dbReference>
<feature type="binding site" evidence="8">
    <location>
        <position position="436"/>
    </location>
    <ligand>
        <name>Zn(2+)</name>
        <dbReference type="ChEBI" id="CHEBI:29105"/>
        <label>1</label>
    </ligand>
</feature>
<gene>
    <name evidence="13" type="ORF">IEO21_08706</name>
</gene>
<comment type="domain">
    <text evidence="10">The PHD-type zinc finger mediates the binding to H3K4me3.</text>
</comment>
<evidence type="ECO:0000256" key="4">
    <source>
        <dbReference type="ARBA" id="ARBA00022771"/>
    </source>
</evidence>
<dbReference type="PROSITE" id="PS50016">
    <property type="entry name" value="ZF_PHD_2"/>
    <property type="match status" value="1"/>
</dbReference>
<dbReference type="GO" id="GO:0006325">
    <property type="term" value="P:chromatin organization"/>
    <property type="evidence" value="ECO:0007669"/>
    <property type="project" value="UniProtKB-KW"/>
</dbReference>
<comment type="caution">
    <text evidence="13">The sequence shown here is derived from an EMBL/GenBank/DDBJ whole genome shotgun (WGS) entry which is preliminary data.</text>
</comment>
<dbReference type="GO" id="GO:0000785">
    <property type="term" value="C:chromatin"/>
    <property type="evidence" value="ECO:0007669"/>
    <property type="project" value="UniProtKB-ARBA"/>
</dbReference>
<feature type="binding site" evidence="8">
    <location>
        <position position="412"/>
    </location>
    <ligand>
        <name>Zn(2+)</name>
        <dbReference type="ChEBI" id="CHEBI:29105"/>
        <label>1</label>
    </ligand>
</feature>
<organism evidence="13 14">
    <name type="scientific">Rhodonia placenta</name>
    <dbReference type="NCBI Taxonomy" id="104341"/>
    <lineage>
        <taxon>Eukaryota</taxon>
        <taxon>Fungi</taxon>
        <taxon>Dikarya</taxon>
        <taxon>Basidiomycota</taxon>
        <taxon>Agaricomycotina</taxon>
        <taxon>Agaricomycetes</taxon>
        <taxon>Polyporales</taxon>
        <taxon>Adustoporiaceae</taxon>
        <taxon>Rhodonia</taxon>
    </lineage>
</organism>
<comment type="subunit">
    <text evidence="10">Component of an histone acetyltransferase complex. Interacts with H3K4me3 and to a lesser extent with H3K4me2.</text>
</comment>
<reference evidence="13" key="1">
    <citation type="submission" date="2020-11" db="EMBL/GenBank/DDBJ databases">
        <authorList>
            <person name="Koelle M."/>
            <person name="Horta M.A.C."/>
            <person name="Nowrousian M."/>
            <person name="Ohm R.A."/>
            <person name="Benz P."/>
            <person name="Pilgard A."/>
        </authorList>
    </citation>
    <scope>NUCLEOTIDE SEQUENCE</scope>
    <source>
        <strain evidence="13">FPRL280</strain>
    </source>
</reference>
<comment type="similarity">
    <text evidence="2 10">Belongs to the ING family.</text>
</comment>
<evidence type="ECO:0000313" key="13">
    <source>
        <dbReference type="EMBL" id="KAF9806350.1"/>
    </source>
</evidence>
<evidence type="ECO:0000256" key="1">
    <source>
        <dbReference type="ARBA" id="ARBA00004123"/>
    </source>
</evidence>
<dbReference type="InterPro" id="IPR024610">
    <property type="entry name" value="ING_N_histone-binding"/>
</dbReference>
<dbReference type="CDD" id="cd15505">
    <property type="entry name" value="PHD_ING"/>
    <property type="match status" value="1"/>
</dbReference>
<dbReference type="InterPro" id="IPR028651">
    <property type="entry name" value="ING_fam"/>
</dbReference>
<dbReference type="GO" id="GO:0005634">
    <property type="term" value="C:nucleus"/>
    <property type="evidence" value="ECO:0007669"/>
    <property type="project" value="UniProtKB-SubCell"/>
</dbReference>
<keyword evidence="7 10" id="KW-0539">Nucleus</keyword>
<dbReference type="AlphaFoldDB" id="A0A8H7NVY9"/>
<evidence type="ECO:0000256" key="8">
    <source>
        <dbReference type="PIRSR" id="PIRSR628651-51"/>
    </source>
</evidence>
<evidence type="ECO:0000256" key="9">
    <source>
        <dbReference type="PROSITE-ProRule" id="PRU00146"/>
    </source>
</evidence>
<feature type="region of interest" description="Disordered" evidence="11">
    <location>
        <begin position="332"/>
        <end position="356"/>
    </location>
</feature>
<evidence type="ECO:0000256" key="11">
    <source>
        <dbReference type="SAM" id="MobiDB-lite"/>
    </source>
</evidence>
<evidence type="ECO:0000259" key="12">
    <source>
        <dbReference type="PROSITE" id="PS50016"/>
    </source>
</evidence>
<dbReference type="PANTHER" id="PTHR10333">
    <property type="entry name" value="INHIBITOR OF GROWTH PROTEIN"/>
    <property type="match status" value="1"/>
</dbReference>
<feature type="binding site" evidence="8">
    <location>
        <position position="439"/>
    </location>
    <ligand>
        <name>Zn(2+)</name>
        <dbReference type="ChEBI" id="CHEBI:29105"/>
        <label>1</label>
    </ligand>
</feature>
<keyword evidence="5 8" id="KW-0862">Zinc</keyword>
<dbReference type="PANTHER" id="PTHR10333:SF42">
    <property type="entry name" value="INHIBITOR OF GROWTH PROTEIN 5"/>
    <property type="match status" value="1"/>
</dbReference>
<evidence type="ECO:0000256" key="2">
    <source>
        <dbReference type="ARBA" id="ARBA00010210"/>
    </source>
</evidence>
<feature type="compositionally biased region" description="Low complexity" evidence="11">
    <location>
        <begin position="194"/>
        <end position="204"/>
    </location>
</feature>
<feature type="region of interest" description="Disordered" evidence="11">
    <location>
        <begin position="1"/>
        <end position="53"/>
    </location>
</feature>
<dbReference type="GO" id="GO:0008270">
    <property type="term" value="F:zinc ion binding"/>
    <property type="evidence" value="ECO:0007669"/>
    <property type="project" value="UniProtKB-KW"/>
</dbReference>
<reference evidence="13" key="2">
    <citation type="journal article" name="Front. Microbiol.">
        <title>Degradative Capacity of Two Strains of Rhodonia placenta: From Phenotype to Genotype.</title>
        <authorList>
            <person name="Kolle M."/>
            <person name="Horta M.A.C."/>
            <person name="Nowrousian M."/>
            <person name="Ohm R.A."/>
            <person name="Benz J.P."/>
            <person name="Pilgard A."/>
        </authorList>
    </citation>
    <scope>NUCLEOTIDE SEQUENCE</scope>
    <source>
        <strain evidence="13">FPRL280</strain>
    </source>
</reference>
<feature type="compositionally biased region" description="Basic residues" evidence="11">
    <location>
        <begin position="1"/>
        <end position="11"/>
    </location>
</feature>
<evidence type="ECO:0000256" key="10">
    <source>
        <dbReference type="RuleBase" id="RU361213"/>
    </source>
</evidence>
<feature type="domain" description="PHD-type" evidence="12">
    <location>
        <begin position="409"/>
        <end position="460"/>
    </location>
</feature>
<accession>A0A8H7NVY9</accession>
<dbReference type="GO" id="GO:0006355">
    <property type="term" value="P:regulation of DNA-templated transcription"/>
    <property type="evidence" value="ECO:0007669"/>
    <property type="project" value="TreeGrafter"/>
</dbReference>
<dbReference type="SUPFAM" id="SSF57903">
    <property type="entry name" value="FYVE/PHD zinc finger"/>
    <property type="match status" value="1"/>
</dbReference>
<evidence type="ECO:0000256" key="5">
    <source>
        <dbReference type="ARBA" id="ARBA00022833"/>
    </source>
</evidence>
<feature type="binding site" evidence="8">
    <location>
        <position position="430"/>
    </location>
    <ligand>
        <name>Zn(2+)</name>
        <dbReference type="ChEBI" id="CHEBI:29105"/>
        <label>2</label>
    </ligand>
</feature>
<feature type="binding site" evidence="8">
    <location>
        <position position="457"/>
    </location>
    <ligand>
        <name>Zn(2+)</name>
        <dbReference type="ChEBI" id="CHEBI:29105"/>
        <label>2</label>
    </ligand>
</feature>
<evidence type="ECO:0000256" key="3">
    <source>
        <dbReference type="ARBA" id="ARBA00022723"/>
    </source>
</evidence>
<evidence type="ECO:0000313" key="14">
    <source>
        <dbReference type="Proteomes" id="UP000639403"/>
    </source>
</evidence>
<dbReference type="InterPro" id="IPR011011">
    <property type="entry name" value="Znf_FYVE_PHD"/>
</dbReference>
<keyword evidence="6 10" id="KW-0156">Chromatin regulator</keyword>
<dbReference type="SMART" id="SM01408">
    <property type="entry name" value="ING"/>
    <property type="match status" value="1"/>
</dbReference>
<dbReference type="InterPro" id="IPR019786">
    <property type="entry name" value="Zinc_finger_PHD-type_CS"/>
</dbReference>
<comment type="subcellular location">
    <subcellularLocation>
        <location evidence="1 10">Nucleus</location>
    </subcellularLocation>
</comment>
<dbReference type="InterPro" id="IPR019787">
    <property type="entry name" value="Znf_PHD-finger"/>
</dbReference>
<proteinExistence type="inferred from homology"/>
<dbReference type="Pfam" id="PF12998">
    <property type="entry name" value="ING"/>
    <property type="match status" value="2"/>
</dbReference>
<evidence type="ECO:0000256" key="7">
    <source>
        <dbReference type="ARBA" id="ARBA00023242"/>
    </source>
</evidence>
<dbReference type="EMBL" id="JADOXO010000334">
    <property type="protein sequence ID" value="KAF9806350.1"/>
    <property type="molecule type" value="Genomic_DNA"/>
</dbReference>
<evidence type="ECO:0000256" key="6">
    <source>
        <dbReference type="ARBA" id="ARBA00022853"/>
    </source>
</evidence>
<keyword evidence="3 8" id="KW-0479">Metal-binding</keyword>
<dbReference type="SMART" id="SM00249">
    <property type="entry name" value="PHD"/>
    <property type="match status" value="1"/>
</dbReference>
<dbReference type="InterPro" id="IPR013083">
    <property type="entry name" value="Znf_RING/FYVE/PHD"/>
</dbReference>
<feature type="compositionally biased region" description="Basic residues" evidence="11">
    <location>
        <begin position="347"/>
        <end position="356"/>
    </location>
</feature>
<dbReference type="Proteomes" id="UP000639403">
    <property type="component" value="Unassembled WGS sequence"/>
</dbReference>
<dbReference type="PROSITE" id="PS01359">
    <property type="entry name" value="ZF_PHD_1"/>
    <property type="match status" value="1"/>
</dbReference>
<dbReference type="Gene3D" id="3.30.40.10">
    <property type="entry name" value="Zinc/RING finger domain, C3HC4 (zinc finger)"/>
    <property type="match status" value="1"/>
</dbReference>
<feature type="binding site" evidence="8">
    <location>
        <position position="414"/>
    </location>
    <ligand>
        <name>Zn(2+)</name>
        <dbReference type="ChEBI" id="CHEBI:29105"/>
        <label>1</label>
    </ligand>
</feature>
<feature type="binding site" evidence="8">
    <location>
        <position position="454"/>
    </location>
    <ligand>
        <name>Zn(2+)</name>
        <dbReference type="ChEBI" id="CHEBI:29105"/>
        <label>2</label>
    </ligand>
</feature>
<name>A0A8H7NVY9_9APHY</name>
<feature type="binding site" evidence="8">
    <location>
        <position position="425"/>
    </location>
    <ligand>
        <name>Zn(2+)</name>
        <dbReference type="ChEBI" id="CHEBI:29105"/>
        <label>2</label>
    </ligand>
</feature>
<comment type="function">
    <text evidence="10">Component of an histone acetyltransferase complex.</text>
</comment>
<sequence>MSNRKSRKRRRTEAFQEEGQEEVVQSTSLETGPADASAEQQEPISVEIDNQQDKIGVAEEEGTDEIEVVSDPERIQKEQEIWDVIREEQYAVLEQLPLSLHRSFTLMQELDQQVHRHEEQLQAGLRQYLIMRKELARIVNPVPDTQAVESNNEDKTNVAQPGPEDSSLPRDDNTFLPDAQPGENGHAEQAPENASSGRAASSVRSEPEPAQSRGSSRRLLVQVGQLADEVERAANEKVNVARYAHDLIDRYIRDLDRAIKEQETSISLGLRPGTYPASIMLPEVVPPSGLRVRIVPEPLAEEPVVEAPAAPEEAAVAAGAVADTGETTLGIVSEEAAAPTHGSPVRPQRRRRRPPRITMKKKVPKLLELIEFVPVDMEVPSGGSGLKLTVPPLAAVIAANDPPIDPNEERWCFCNQVSFGVMVACDNENCTLQWFHLGCVGLTEAPADDEKWYCRDCAPLMVASSPKLRMHRVLISVPFDLSTYSSYDFLEGRHASGAASQDAEESTFEMLYIAEDRPTQTSRILCVFEYLPCSMILRLSYQTGRVSPPWFDDALEWLGMPANTLLRTLSTLWGGTCLMLCSEKSRSIGISFPDSSTAGVILNA</sequence>
<feature type="region of interest" description="Disordered" evidence="11">
    <location>
        <begin position="143"/>
        <end position="219"/>
    </location>
</feature>